<keyword evidence="6 7" id="KW-0503">Monooxygenase</keyword>
<dbReference type="PANTHER" id="PTHR46696">
    <property type="entry name" value="P450, PUTATIVE (EUROFUNG)-RELATED"/>
    <property type="match status" value="1"/>
</dbReference>
<evidence type="ECO:0000256" key="1">
    <source>
        <dbReference type="ARBA" id="ARBA00010617"/>
    </source>
</evidence>
<dbReference type="Pfam" id="PF00067">
    <property type="entry name" value="p450"/>
    <property type="match status" value="1"/>
</dbReference>
<dbReference type="FunFam" id="1.10.630.10:FF:000018">
    <property type="entry name" value="Cytochrome P450 monooxygenase"/>
    <property type="match status" value="1"/>
</dbReference>
<dbReference type="Proteomes" id="UP000622552">
    <property type="component" value="Unassembled WGS sequence"/>
</dbReference>
<dbReference type="PANTHER" id="PTHR46696:SF4">
    <property type="entry name" value="BIOTIN BIOSYNTHESIS CYTOCHROME P450"/>
    <property type="match status" value="1"/>
</dbReference>
<sequence>MTATFAQQSSHSADLLDWFHEMRRSEPVAWDQEFGAWHVFGYPEVTAVLADPGTFSSDLSGLLPPQKDLELFAKGSFVGMDPPRHLKLRRLVSKAFTPRIVAELEPRITQVTRELLDAVRGRSAFDLVADLAYPLPVIVIAELLGVPAADRDRFRGWADGLLGDNRPERLLPDQDHMNAVGATVRDMNDYLLDHIRARRAVPTADLTSTLIAAEVDGERLDDEEIVGFVGLLLIAGHITTTLLLGNTVLTLDADQDATAALRADPTGLPTALEEVLRVRTPFPRLVRLTTADTTVGGRDVPAGQVLNLWLASANRDERQFAEADRFDPTRTPNQHLSFGHGIHFCIGAPLARLEARLATRTLLEDCPEFAVGPDVGLHDARIMTGARSLPVAVTWR</sequence>
<dbReference type="RefSeq" id="WP_197004698.1">
    <property type="nucleotide sequence ID" value="NZ_BONS01000017.1"/>
</dbReference>
<evidence type="ECO:0000256" key="2">
    <source>
        <dbReference type="ARBA" id="ARBA00022617"/>
    </source>
</evidence>
<dbReference type="InterPro" id="IPR036396">
    <property type="entry name" value="Cyt_P450_sf"/>
</dbReference>
<dbReference type="Gene3D" id="1.10.630.10">
    <property type="entry name" value="Cytochrome P450"/>
    <property type="match status" value="1"/>
</dbReference>
<dbReference type="EMBL" id="JADOUF010000001">
    <property type="protein sequence ID" value="MBG6137883.1"/>
    <property type="molecule type" value="Genomic_DNA"/>
</dbReference>
<dbReference type="GO" id="GO:0020037">
    <property type="term" value="F:heme binding"/>
    <property type="evidence" value="ECO:0007669"/>
    <property type="project" value="InterPro"/>
</dbReference>
<dbReference type="InterPro" id="IPR002397">
    <property type="entry name" value="Cyt_P450_B"/>
</dbReference>
<dbReference type="GO" id="GO:0017000">
    <property type="term" value="P:antibiotic biosynthetic process"/>
    <property type="evidence" value="ECO:0007669"/>
    <property type="project" value="UniProtKB-ARBA"/>
</dbReference>
<keyword evidence="5 7" id="KW-0408">Iron</keyword>
<name>A0A8J7GC89_9ACTN</name>
<accession>A0A8J7GC89</accession>
<protein>
    <submittedName>
        <fullName evidence="8">Cytochrome P450</fullName>
    </submittedName>
</protein>
<keyword evidence="9" id="KW-1185">Reference proteome</keyword>
<dbReference type="InterPro" id="IPR001128">
    <property type="entry name" value="Cyt_P450"/>
</dbReference>
<comment type="caution">
    <text evidence="8">The sequence shown here is derived from an EMBL/GenBank/DDBJ whole genome shotgun (WGS) entry which is preliminary data.</text>
</comment>
<keyword evidence="4 7" id="KW-0560">Oxidoreductase</keyword>
<keyword evidence="2 7" id="KW-0349">Heme</keyword>
<organism evidence="8 9">
    <name type="scientific">Longispora fulva</name>
    <dbReference type="NCBI Taxonomy" id="619741"/>
    <lineage>
        <taxon>Bacteria</taxon>
        <taxon>Bacillati</taxon>
        <taxon>Actinomycetota</taxon>
        <taxon>Actinomycetes</taxon>
        <taxon>Micromonosporales</taxon>
        <taxon>Micromonosporaceae</taxon>
        <taxon>Longispora</taxon>
    </lineage>
</organism>
<proteinExistence type="inferred from homology"/>
<dbReference type="GO" id="GO:0005506">
    <property type="term" value="F:iron ion binding"/>
    <property type="evidence" value="ECO:0007669"/>
    <property type="project" value="InterPro"/>
</dbReference>
<dbReference type="AlphaFoldDB" id="A0A8J7GC89"/>
<comment type="similarity">
    <text evidence="1 7">Belongs to the cytochrome P450 family.</text>
</comment>
<gene>
    <name evidence="8" type="ORF">IW245_004077</name>
</gene>
<dbReference type="PRINTS" id="PR00359">
    <property type="entry name" value="BP450"/>
</dbReference>
<keyword evidence="3 7" id="KW-0479">Metal-binding</keyword>
<dbReference type="PROSITE" id="PS00086">
    <property type="entry name" value="CYTOCHROME_P450"/>
    <property type="match status" value="1"/>
</dbReference>
<reference evidence="8" key="1">
    <citation type="submission" date="2020-11" db="EMBL/GenBank/DDBJ databases">
        <title>Sequencing the genomes of 1000 actinobacteria strains.</title>
        <authorList>
            <person name="Klenk H.-P."/>
        </authorList>
    </citation>
    <scope>NUCLEOTIDE SEQUENCE</scope>
    <source>
        <strain evidence="8">DSM 45356</strain>
    </source>
</reference>
<evidence type="ECO:0000256" key="4">
    <source>
        <dbReference type="ARBA" id="ARBA00023002"/>
    </source>
</evidence>
<dbReference type="GO" id="GO:0006707">
    <property type="term" value="P:cholesterol catabolic process"/>
    <property type="evidence" value="ECO:0007669"/>
    <property type="project" value="TreeGrafter"/>
</dbReference>
<dbReference type="GO" id="GO:0008395">
    <property type="term" value="F:steroid hydroxylase activity"/>
    <property type="evidence" value="ECO:0007669"/>
    <property type="project" value="TreeGrafter"/>
</dbReference>
<evidence type="ECO:0000256" key="7">
    <source>
        <dbReference type="RuleBase" id="RU000461"/>
    </source>
</evidence>
<evidence type="ECO:0000313" key="9">
    <source>
        <dbReference type="Proteomes" id="UP000622552"/>
    </source>
</evidence>
<evidence type="ECO:0000256" key="6">
    <source>
        <dbReference type="ARBA" id="ARBA00023033"/>
    </source>
</evidence>
<dbReference type="CDD" id="cd11032">
    <property type="entry name" value="P450_EryK-like"/>
    <property type="match status" value="1"/>
</dbReference>
<evidence type="ECO:0000256" key="5">
    <source>
        <dbReference type="ARBA" id="ARBA00023004"/>
    </source>
</evidence>
<dbReference type="InterPro" id="IPR017972">
    <property type="entry name" value="Cyt_P450_CS"/>
</dbReference>
<evidence type="ECO:0000313" key="8">
    <source>
        <dbReference type="EMBL" id="MBG6137883.1"/>
    </source>
</evidence>
<evidence type="ECO:0000256" key="3">
    <source>
        <dbReference type="ARBA" id="ARBA00022723"/>
    </source>
</evidence>
<dbReference type="GO" id="GO:0036199">
    <property type="term" value="F:cholest-4-en-3-one 26-monooxygenase activity"/>
    <property type="evidence" value="ECO:0007669"/>
    <property type="project" value="TreeGrafter"/>
</dbReference>
<dbReference type="SUPFAM" id="SSF48264">
    <property type="entry name" value="Cytochrome P450"/>
    <property type="match status" value="1"/>
</dbReference>